<reference evidence="2 3" key="1">
    <citation type="journal article" date="2022" name="DNA Res.">
        <title>Genome analysis of five recently described species of the CUG-Ser clade uncovers Candida theae as a new hybrid lineage with pathogenic potential in the Candida parapsilosis species complex.</title>
        <authorList>
            <person name="Mixao V."/>
            <person name="Del Olmo V."/>
            <person name="Hegedusova E."/>
            <person name="Saus E."/>
            <person name="Pryszcz L."/>
            <person name="Cillingova A."/>
            <person name="Nosek J."/>
            <person name="Gabaldon T."/>
        </authorList>
    </citation>
    <scope>NUCLEOTIDE SEQUENCE [LARGE SCALE GENOMIC DNA]</scope>
    <source>
        <strain evidence="2 3">CBS 12239</strain>
    </source>
</reference>
<proteinExistence type="predicted"/>
<feature type="region of interest" description="Disordered" evidence="1">
    <location>
        <begin position="121"/>
        <end position="145"/>
    </location>
</feature>
<evidence type="ECO:0000313" key="2">
    <source>
        <dbReference type="EMBL" id="KAI5959113.1"/>
    </source>
</evidence>
<organism evidence="2 3">
    <name type="scientific">Candida theae</name>
    <dbReference type="NCBI Taxonomy" id="1198502"/>
    <lineage>
        <taxon>Eukaryota</taxon>
        <taxon>Fungi</taxon>
        <taxon>Dikarya</taxon>
        <taxon>Ascomycota</taxon>
        <taxon>Saccharomycotina</taxon>
        <taxon>Pichiomycetes</taxon>
        <taxon>Debaryomycetaceae</taxon>
        <taxon>Candida/Lodderomyces clade</taxon>
        <taxon>Candida</taxon>
    </lineage>
</organism>
<evidence type="ECO:0000313" key="3">
    <source>
        <dbReference type="Proteomes" id="UP001204833"/>
    </source>
</evidence>
<dbReference type="Proteomes" id="UP001204833">
    <property type="component" value="Unassembled WGS sequence"/>
</dbReference>
<feature type="compositionally biased region" description="Gly residues" evidence="1">
    <location>
        <begin position="129"/>
        <end position="138"/>
    </location>
</feature>
<accession>A0AAD5BG07</accession>
<dbReference type="EMBL" id="JAIHNG010000110">
    <property type="protein sequence ID" value="KAI5959113.1"/>
    <property type="molecule type" value="Genomic_DNA"/>
</dbReference>
<evidence type="ECO:0000256" key="1">
    <source>
        <dbReference type="SAM" id="MobiDB-lite"/>
    </source>
</evidence>
<comment type="caution">
    <text evidence="2">The sequence shown here is derived from an EMBL/GenBank/DDBJ whole genome shotgun (WGS) entry which is preliminary data.</text>
</comment>
<dbReference type="RefSeq" id="XP_051609296.1">
    <property type="nucleotide sequence ID" value="XM_051751499.1"/>
</dbReference>
<gene>
    <name evidence="2" type="ORF">KGF57_002209</name>
</gene>
<name>A0AAD5BG07_9ASCO</name>
<keyword evidence="3" id="KW-1185">Reference proteome</keyword>
<sequence>MFTAFSVTVCGTSSFRIKYDGNDSYDCCNLGRGGDTGSPDVIADAQSACAQPISGSNPLMDADGNQVNLSQDQMDKINQETLKGRLVIYSTTDQSAGGWKFTGEVEKDSSIPGGVIGGYVGADGKKGGRGGGRGGGDCGKNKGCEKRQVYPGTWTEKRDKDFEVSGADLEALCSVEW</sequence>
<dbReference type="AlphaFoldDB" id="A0AAD5BG07"/>
<protein>
    <submittedName>
        <fullName evidence="2">Uncharacterized protein</fullName>
    </submittedName>
</protein>
<dbReference type="GeneID" id="76150268"/>